<keyword evidence="1 3" id="KW-0245">EGF-like domain</keyword>
<dbReference type="Pfam" id="PF00147">
    <property type="entry name" value="Fibrinogen_C"/>
    <property type="match status" value="2"/>
</dbReference>
<evidence type="ECO:0000256" key="4">
    <source>
        <dbReference type="SAM" id="SignalP"/>
    </source>
</evidence>
<dbReference type="PROSITE" id="PS51406">
    <property type="entry name" value="FIBRINOGEN_C_2"/>
    <property type="match status" value="2"/>
</dbReference>
<sequence>MGQMYLSFKKIIMLFLSVWITVIQGQINDNRNQSLAANIGQSFFFYDHPQYPRDCEEVRLQCSAADSSGVYVIKPDGYADAFEIYCDNNIDGGGWTVVQRRTEGTIDFLRGWEDYKEGFGFLWNEFWIGFEKLSFLTNQKKYNIRIDMEDATGSLFYIQYDIFRTSDENGDFRITRLGEYSGTAIIPESAYGACPLFMTLGNCTCQKTCQDPEGLLCQTTCSEGVGCICEDGFLKRGEECVLPEKCGCFVEGEGFIQNDQWYVNVNCSSSCQCHLNVLTCDNNYRCSSDATCEERDGVRQCYCNDGYTGDGQNCEATATDCADIYKAGFTDSGVYNIKPPNWPGFPFEVYCNMSEREGWTVFQRRVDGSQDFYVGWNMYKAGFGSPNHELWLGNDKLYYMTNNKNYQLRIDLVDRDGNQYYRRYTLFRISDERDDYTLVELGRSYGNTGYDSLNWHENKPFSTYDRDNDGWYNYAQRHRAGWWFGEGYTYTSSYCETREGYCNSWPFGGDSCGWCGYANLNGDYGSPVHGTNIHWSGLSGYDCNIIYSEMKLIRPS</sequence>
<keyword evidence="8" id="KW-1185">Reference proteome</keyword>
<dbReference type="CDD" id="cd19941">
    <property type="entry name" value="TIL"/>
    <property type="match status" value="1"/>
</dbReference>
<dbReference type="Pfam" id="PF12947">
    <property type="entry name" value="EGF_3"/>
    <property type="match status" value="1"/>
</dbReference>
<evidence type="ECO:0000313" key="8">
    <source>
        <dbReference type="Proteomes" id="UP001152320"/>
    </source>
</evidence>
<reference evidence="7" key="1">
    <citation type="submission" date="2021-10" db="EMBL/GenBank/DDBJ databases">
        <title>Tropical sea cucumber genome reveals ecological adaptation and Cuvierian tubules defense mechanism.</title>
        <authorList>
            <person name="Chen T."/>
        </authorList>
    </citation>
    <scope>NUCLEOTIDE SEQUENCE</scope>
    <source>
        <strain evidence="7">Nanhai2018</strain>
        <tissue evidence="7">Muscle</tissue>
    </source>
</reference>
<dbReference type="Gene3D" id="2.10.25.10">
    <property type="entry name" value="Laminin"/>
    <property type="match status" value="2"/>
</dbReference>
<dbReference type="InterPro" id="IPR036056">
    <property type="entry name" value="Fibrinogen-like_C"/>
</dbReference>
<name>A0A9Q1BUT7_HOLLE</name>
<dbReference type="CDD" id="cd00087">
    <property type="entry name" value="FReD"/>
    <property type="match status" value="1"/>
</dbReference>
<proteinExistence type="predicted"/>
<keyword evidence="2" id="KW-1015">Disulfide bond</keyword>
<comment type="caution">
    <text evidence="7">The sequence shown here is derived from an EMBL/GenBank/DDBJ whole genome shotgun (WGS) entry which is preliminary data.</text>
</comment>
<evidence type="ECO:0000259" key="6">
    <source>
        <dbReference type="PROSITE" id="PS51406"/>
    </source>
</evidence>
<dbReference type="OrthoDB" id="7250310at2759"/>
<evidence type="ECO:0000256" key="3">
    <source>
        <dbReference type="PROSITE-ProRule" id="PRU00076"/>
    </source>
</evidence>
<feature type="domain" description="Fibrinogen C-terminal" evidence="6">
    <location>
        <begin position="312"/>
        <end position="556"/>
    </location>
</feature>
<dbReference type="PANTHER" id="PTHR19143">
    <property type="entry name" value="FIBRINOGEN/TENASCIN/ANGIOPOEITIN"/>
    <property type="match status" value="1"/>
</dbReference>
<gene>
    <name evidence="7" type="ORF">HOLleu_23959</name>
</gene>
<dbReference type="InterPro" id="IPR014716">
    <property type="entry name" value="Fibrinogen_a/b/g_C_1"/>
</dbReference>
<feature type="chain" id="PRO_5040472437" evidence="4">
    <location>
        <begin position="26"/>
        <end position="556"/>
    </location>
</feature>
<dbReference type="GO" id="GO:0005615">
    <property type="term" value="C:extracellular space"/>
    <property type="evidence" value="ECO:0007669"/>
    <property type="project" value="TreeGrafter"/>
</dbReference>
<comment type="caution">
    <text evidence="3">Lacks conserved residue(s) required for the propagation of feature annotation.</text>
</comment>
<feature type="domain" description="EGF-like" evidence="5">
    <location>
        <begin position="276"/>
        <end position="315"/>
    </location>
</feature>
<protein>
    <submittedName>
        <fullName evidence="7">Ficolin-1</fullName>
    </submittedName>
</protein>
<dbReference type="SMART" id="SM00181">
    <property type="entry name" value="EGF"/>
    <property type="match status" value="2"/>
</dbReference>
<dbReference type="SUPFAM" id="SSF56496">
    <property type="entry name" value="Fibrinogen C-terminal domain-like"/>
    <property type="match status" value="2"/>
</dbReference>
<dbReference type="CDD" id="cd00053">
    <property type="entry name" value="EGF"/>
    <property type="match status" value="1"/>
</dbReference>
<organism evidence="7 8">
    <name type="scientific">Holothuria leucospilota</name>
    <name type="common">Black long sea cucumber</name>
    <name type="synonym">Mertensiothuria leucospilota</name>
    <dbReference type="NCBI Taxonomy" id="206669"/>
    <lineage>
        <taxon>Eukaryota</taxon>
        <taxon>Metazoa</taxon>
        <taxon>Echinodermata</taxon>
        <taxon>Eleutherozoa</taxon>
        <taxon>Echinozoa</taxon>
        <taxon>Holothuroidea</taxon>
        <taxon>Aspidochirotacea</taxon>
        <taxon>Aspidochirotida</taxon>
        <taxon>Holothuriidae</taxon>
        <taxon>Holothuria</taxon>
    </lineage>
</organism>
<dbReference type="InterPro" id="IPR000742">
    <property type="entry name" value="EGF"/>
</dbReference>
<dbReference type="EMBL" id="JAIZAY010000011">
    <property type="protein sequence ID" value="KAJ8033648.1"/>
    <property type="molecule type" value="Genomic_DNA"/>
</dbReference>
<dbReference type="NCBIfam" id="NF040941">
    <property type="entry name" value="GGGWT_bact"/>
    <property type="match status" value="1"/>
</dbReference>
<dbReference type="InterPro" id="IPR024731">
    <property type="entry name" value="NELL2-like_EGF"/>
</dbReference>
<evidence type="ECO:0000313" key="7">
    <source>
        <dbReference type="EMBL" id="KAJ8033648.1"/>
    </source>
</evidence>
<dbReference type="Gene3D" id="3.90.215.10">
    <property type="entry name" value="Gamma Fibrinogen, chain A, domain 1"/>
    <property type="match status" value="2"/>
</dbReference>
<evidence type="ECO:0000256" key="2">
    <source>
        <dbReference type="ARBA" id="ARBA00023157"/>
    </source>
</evidence>
<dbReference type="InterPro" id="IPR002181">
    <property type="entry name" value="Fibrinogen_a/b/g_C_dom"/>
</dbReference>
<dbReference type="SMART" id="SM00186">
    <property type="entry name" value="FBG"/>
    <property type="match status" value="2"/>
</dbReference>
<dbReference type="AlphaFoldDB" id="A0A9Q1BUT7"/>
<dbReference type="Proteomes" id="UP001152320">
    <property type="component" value="Chromosome 11"/>
</dbReference>
<evidence type="ECO:0000259" key="5">
    <source>
        <dbReference type="PROSITE" id="PS50026"/>
    </source>
</evidence>
<dbReference type="PROSITE" id="PS01186">
    <property type="entry name" value="EGF_2"/>
    <property type="match status" value="1"/>
</dbReference>
<dbReference type="PROSITE" id="PS50026">
    <property type="entry name" value="EGF_3"/>
    <property type="match status" value="1"/>
</dbReference>
<feature type="domain" description="Fibrinogen C-terminal" evidence="6">
    <location>
        <begin position="46"/>
        <end position="184"/>
    </location>
</feature>
<feature type="signal peptide" evidence="4">
    <location>
        <begin position="1"/>
        <end position="25"/>
    </location>
</feature>
<keyword evidence="4" id="KW-0732">Signal</keyword>
<dbReference type="InterPro" id="IPR050373">
    <property type="entry name" value="Fibrinogen_C-term_domain"/>
</dbReference>
<evidence type="ECO:0000256" key="1">
    <source>
        <dbReference type="ARBA" id="ARBA00022536"/>
    </source>
</evidence>
<accession>A0A9Q1BUT7</accession>